<name>A0ABV7HIE6_9GAMM</name>
<dbReference type="InterPro" id="IPR009883">
    <property type="entry name" value="YgfX"/>
</dbReference>
<keyword evidence="1" id="KW-0472">Membrane</keyword>
<keyword evidence="3" id="KW-1185">Reference proteome</keyword>
<gene>
    <name evidence="2" type="ORF">ACFOEB_00400</name>
</gene>
<protein>
    <submittedName>
        <fullName evidence="2">Protein YgfX</fullName>
    </submittedName>
</protein>
<keyword evidence="1" id="KW-0812">Transmembrane</keyword>
<dbReference type="Pfam" id="PF07254">
    <property type="entry name" value="Cpta_toxin"/>
    <property type="match status" value="1"/>
</dbReference>
<keyword evidence="1" id="KW-1133">Transmembrane helix</keyword>
<evidence type="ECO:0000256" key="1">
    <source>
        <dbReference type="SAM" id="Phobius"/>
    </source>
</evidence>
<comment type="caution">
    <text evidence="2">The sequence shown here is derived from an EMBL/GenBank/DDBJ whole genome shotgun (WGS) entry which is preliminary data.</text>
</comment>
<dbReference type="EMBL" id="JBHRTL010000001">
    <property type="protein sequence ID" value="MFC3153649.1"/>
    <property type="molecule type" value="Genomic_DNA"/>
</dbReference>
<organism evidence="2 3">
    <name type="scientific">Gilvimarinus japonicus</name>
    <dbReference type="NCBI Taxonomy" id="1796469"/>
    <lineage>
        <taxon>Bacteria</taxon>
        <taxon>Pseudomonadati</taxon>
        <taxon>Pseudomonadota</taxon>
        <taxon>Gammaproteobacteria</taxon>
        <taxon>Cellvibrionales</taxon>
        <taxon>Cellvibrionaceae</taxon>
        <taxon>Gilvimarinus</taxon>
    </lineage>
</organism>
<reference evidence="3" key="1">
    <citation type="journal article" date="2019" name="Int. J. Syst. Evol. Microbiol.">
        <title>The Global Catalogue of Microorganisms (GCM) 10K type strain sequencing project: providing services to taxonomists for standard genome sequencing and annotation.</title>
        <authorList>
            <consortium name="The Broad Institute Genomics Platform"/>
            <consortium name="The Broad Institute Genome Sequencing Center for Infectious Disease"/>
            <person name="Wu L."/>
            <person name="Ma J."/>
        </authorList>
    </citation>
    <scope>NUCLEOTIDE SEQUENCE [LARGE SCALE GENOMIC DNA]</scope>
    <source>
        <strain evidence="3">KCTC 52141</strain>
    </source>
</reference>
<dbReference type="Proteomes" id="UP001595548">
    <property type="component" value="Unassembled WGS sequence"/>
</dbReference>
<sequence length="134" mass="15301">MVVRPSRYLRNCYLIVYAVLTLLTLGLTALGGAFALLALTVSVLLVWQLASRLRWQAEQYWRVQCDSEGWWLGRVGAELKPARLVGGTRLWRTLTFLTLLDEQGTHPLLLCTDSAAPDELRRLRVWLISRRGFC</sequence>
<accession>A0ABV7HIE6</accession>
<evidence type="ECO:0000313" key="3">
    <source>
        <dbReference type="Proteomes" id="UP001595548"/>
    </source>
</evidence>
<feature type="transmembrane region" description="Helical" evidence="1">
    <location>
        <begin position="14"/>
        <end position="47"/>
    </location>
</feature>
<evidence type="ECO:0000313" key="2">
    <source>
        <dbReference type="EMBL" id="MFC3153649.1"/>
    </source>
</evidence>
<dbReference type="RefSeq" id="WP_382413512.1">
    <property type="nucleotide sequence ID" value="NZ_AP031500.1"/>
</dbReference>
<proteinExistence type="predicted"/>